<dbReference type="SMART" id="SM00406">
    <property type="entry name" value="IGv"/>
    <property type="match status" value="3"/>
</dbReference>
<dbReference type="InterPro" id="IPR003599">
    <property type="entry name" value="Ig_sub"/>
</dbReference>
<dbReference type="Gene3D" id="2.60.40.10">
    <property type="entry name" value="Immunoglobulins"/>
    <property type="match status" value="7"/>
</dbReference>
<keyword evidence="9" id="KW-0325">Glycoprotein</keyword>
<dbReference type="SMART" id="SM00409">
    <property type="entry name" value="IG"/>
    <property type="match status" value="6"/>
</dbReference>
<dbReference type="GO" id="GO:0007166">
    <property type="term" value="P:cell surface receptor signaling pathway"/>
    <property type="evidence" value="ECO:0007669"/>
    <property type="project" value="TreeGrafter"/>
</dbReference>
<keyword evidence="3 11" id="KW-0812">Transmembrane</keyword>
<evidence type="ECO:0000256" key="12">
    <source>
        <dbReference type="SAM" id="SignalP"/>
    </source>
</evidence>
<dbReference type="GO" id="GO:0009897">
    <property type="term" value="C:external side of plasma membrane"/>
    <property type="evidence" value="ECO:0007669"/>
    <property type="project" value="TreeGrafter"/>
</dbReference>
<dbReference type="InterPro" id="IPR013783">
    <property type="entry name" value="Ig-like_fold"/>
</dbReference>
<reference evidence="14" key="1">
    <citation type="submission" date="2023-06" db="EMBL/GenBank/DDBJ databases">
        <title>Male Hemibagrus guttatus genome.</title>
        <authorList>
            <person name="Bian C."/>
        </authorList>
    </citation>
    <scope>NUCLEOTIDE SEQUENCE</scope>
    <source>
        <strain evidence="14">Male_cb2023</strain>
        <tissue evidence="14">Muscle</tissue>
    </source>
</reference>
<accession>A0AAE0Q9S1</accession>
<feature type="domain" description="Ig-like" evidence="13">
    <location>
        <begin position="582"/>
        <end position="655"/>
    </location>
</feature>
<evidence type="ECO:0000256" key="1">
    <source>
        <dbReference type="ARBA" id="ARBA00004251"/>
    </source>
</evidence>
<dbReference type="EMBL" id="JAUCMX010000020">
    <property type="protein sequence ID" value="KAK3515716.1"/>
    <property type="molecule type" value="Genomic_DNA"/>
</dbReference>
<dbReference type="InterPro" id="IPR003598">
    <property type="entry name" value="Ig_sub2"/>
</dbReference>
<dbReference type="FunFam" id="2.60.40.10:FF:000142">
    <property type="entry name" value="V-set domain-containing T-cell activation inhibitor 1"/>
    <property type="match status" value="2"/>
</dbReference>
<dbReference type="PROSITE" id="PS50835">
    <property type="entry name" value="IG_LIKE"/>
    <property type="match status" value="7"/>
</dbReference>
<proteinExistence type="predicted"/>
<feature type="domain" description="Ig-like" evidence="13">
    <location>
        <begin position="815"/>
        <end position="939"/>
    </location>
</feature>
<evidence type="ECO:0000259" key="13">
    <source>
        <dbReference type="PROSITE" id="PS50835"/>
    </source>
</evidence>
<feature type="domain" description="Ig-like" evidence="13">
    <location>
        <begin position="464"/>
        <end position="563"/>
    </location>
</feature>
<dbReference type="GO" id="GO:0071222">
    <property type="term" value="P:cellular response to lipopolysaccharide"/>
    <property type="evidence" value="ECO:0007669"/>
    <property type="project" value="TreeGrafter"/>
</dbReference>
<keyword evidence="15" id="KW-1185">Reference proteome</keyword>
<keyword evidence="2" id="KW-1003">Cell membrane</keyword>
<dbReference type="Pfam" id="PF08205">
    <property type="entry name" value="C2-set_2"/>
    <property type="match status" value="2"/>
</dbReference>
<dbReference type="InterPro" id="IPR013106">
    <property type="entry name" value="Ig_V-set"/>
</dbReference>
<dbReference type="AlphaFoldDB" id="A0AAE0Q9S1"/>
<organism evidence="14 15">
    <name type="scientific">Hemibagrus guttatus</name>
    <dbReference type="NCBI Taxonomy" id="175788"/>
    <lineage>
        <taxon>Eukaryota</taxon>
        <taxon>Metazoa</taxon>
        <taxon>Chordata</taxon>
        <taxon>Craniata</taxon>
        <taxon>Vertebrata</taxon>
        <taxon>Euteleostomi</taxon>
        <taxon>Actinopterygii</taxon>
        <taxon>Neopterygii</taxon>
        <taxon>Teleostei</taxon>
        <taxon>Ostariophysi</taxon>
        <taxon>Siluriformes</taxon>
        <taxon>Bagridae</taxon>
        <taxon>Hemibagrus</taxon>
    </lineage>
</organism>
<feature type="domain" description="Ig-like" evidence="13">
    <location>
        <begin position="29"/>
        <end position="117"/>
    </location>
</feature>
<keyword evidence="4 12" id="KW-0732">Signal</keyword>
<dbReference type="PANTHER" id="PTHR25466">
    <property type="entry name" value="T-LYMPHOCYTE ACTIVATION ANTIGEN"/>
    <property type="match status" value="1"/>
</dbReference>
<evidence type="ECO:0000256" key="11">
    <source>
        <dbReference type="SAM" id="Phobius"/>
    </source>
</evidence>
<dbReference type="GO" id="GO:0042130">
    <property type="term" value="P:negative regulation of T cell proliferation"/>
    <property type="evidence" value="ECO:0007669"/>
    <property type="project" value="TreeGrafter"/>
</dbReference>
<sequence>MYTHAEMRNRTAAHVWTCLLLTCFLYETDGKSQDVHVTCQYSEDCILPCSFTPSGGEEIHWFRHDVLIYSHPQSTNWNDERFTGRTSVLVGELSLGNASLLLQRCVLRDRGRYRCQVRTGGKKDDFFIVLKVKAPIRSVNLEITRLSGYEEVKCSTYNVYPAPHVFWSTDPPTPVEKLKYMTRKMANKDGLYVIESKLKRLGQKSDLTYICTVNSSSAAQMWTASLAETVHNNITFSSKLYSFSTWTEISSAEGQDITIPCRSPWNMQNFTLTWSFTRADTSTVICTYDSKTQLISNLWNGTAWLEPQSVQQGDGSLRLLAAQSLEHMGMYTCNISAFQRNHVGQTRVNITSQTSENENVRMLSSGPWWIPVVVVMVLVIIITAAVVGIVKLQNKCSNTRTTGTAKYSKEVKVTVNQSEEIAEGSRLTSERNKEDTEQHSLHIMQQILWTFLLFWSILLTSGAGDSRVTCFFSRDCVLPCESTHHQLIQWHKAGNKNAVHTFENNEDRLDNQDAAFRERTSLFTDQISQGNVSLLLRRVRVEDEGIYTCYTSSSSDDQERIIRLDVKAAIKRVDIKFTDKRITCNTTNVYPEPIISWYKNLSLQTNFTTETQTDEQGLFSLTSNTFRNQSEEINTTYNCSISFEDKSQTYTASLRREKVDVYSGQDANIHCPVSRGEAGNYTITLRFEESSTILKTQVTNITVHWAGIQVHLAHDRNVTLYKLDMKKHRGNYICETFTALSITEVVQTSLQIISDVHYIGIAEAFAAAVVVVSIILFIVSYLCYINGKKRRNEENLENELKPLSEENPSNDTHAPNDSVQQEVFSEAHGENSTSGEGGDVTMTCVWSSSCLLPCSSQYHDIIHWYKDGKKNSVHTFYAKADQLELQDVDFKGRTSLFGDQIPQGNASLLLSSLRTTDEGRYKCYTATSSENKEQFIKLSVQAPVKNVDLKMKSGEISCSAEGIYPEPQISWYRDGSTVENLIVKTERNKEGLFSVSSVFTQTVKENTTYTCSISSGDETLKYTASLRQENIAIFSGQDATIHCPASRETSGNSSITLTFGDSSIILNISPISQLPKDTEWKGKKLHAALDGTVTIHNLENQEHTGPYRCVRASTWSRQEVLTQVQIKSDHSQTGVVVGVVIAVIVIVCIIAAICYVCCKKMHIN</sequence>
<evidence type="ECO:0000256" key="3">
    <source>
        <dbReference type="ARBA" id="ARBA00022692"/>
    </source>
</evidence>
<feature type="domain" description="Ig-like" evidence="13">
    <location>
        <begin position="956"/>
        <end position="1027"/>
    </location>
</feature>
<evidence type="ECO:0000256" key="4">
    <source>
        <dbReference type="ARBA" id="ARBA00022729"/>
    </source>
</evidence>
<gene>
    <name evidence="14" type="ORF">QTP70_029928</name>
</gene>
<keyword evidence="8" id="KW-0675">Receptor</keyword>
<keyword evidence="5 11" id="KW-1133">Transmembrane helix</keyword>
<evidence type="ECO:0000256" key="2">
    <source>
        <dbReference type="ARBA" id="ARBA00022475"/>
    </source>
</evidence>
<evidence type="ECO:0000256" key="6">
    <source>
        <dbReference type="ARBA" id="ARBA00023136"/>
    </source>
</evidence>
<dbReference type="InterPro" id="IPR007110">
    <property type="entry name" value="Ig-like_dom"/>
</dbReference>
<evidence type="ECO:0000256" key="5">
    <source>
        <dbReference type="ARBA" id="ARBA00022989"/>
    </source>
</evidence>
<dbReference type="SUPFAM" id="SSF48726">
    <property type="entry name" value="Immunoglobulin"/>
    <property type="match status" value="8"/>
</dbReference>
<dbReference type="InterPro" id="IPR051713">
    <property type="entry name" value="T-cell_Activation_Regulation"/>
</dbReference>
<name>A0AAE0Q9S1_9TELE</name>
<dbReference type="InterPro" id="IPR036179">
    <property type="entry name" value="Ig-like_dom_sf"/>
</dbReference>
<feature type="transmembrane region" description="Helical" evidence="11">
    <location>
        <begin position="758"/>
        <end position="782"/>
    </location>
</feature>
<keyword evidence="6 11" id="KW-0472">Membrane</keyword>
<evidence type="ECO:0000256" key="8">
    <source>
        <dbReference type="ARBA" id="ARBA00023170"/>
    </source>
</evidence>
<dbReference type="Proteomes" id="UP001274896">
    <property type="component" value="Unassembled WGS sequence"/>
</dbReference>
<feature type="chain" id="PRO_5041945146" description="Ig-like domain-containing protein" evidence="12">
    <location>
        <begin position="31"/>
        <end position="1164"/>
    </location>
</feature>
<dbReference type="Pfam" id="PF07686">
    <property type="entry name" value="V-set"/>
    <property type="match status" value="4"/>
</dbReference>
<feature type="signal peptide" evidence="12">
    <location>
        <begin position="1"/>
        <end position="30"/>
    </location>
</feature>
<evidence type="ECO:0000313" key="14">
    <source>
        <dbReference type="EMBL" id="KAK3515716.1"/>
    </source>
</evidence>
<dbReference type="GO" id="GO:0042102">
    <property type="term" value="P:positive regulation of T cell proliferation"/>
    <property type="evidence" value="ECO:0007669"/>
    <property type="project" value="TreeGrafter"/>
</dbReference>
<feature type="domain" description="Ig-like" evidence="13">
    <location>
        <begin position="135"/>
        <end position="227"/>
    </location>
</feature>
<evidence type="ECO:0000256" key="7">
    <source>
        <dbReference type="ARBA" id="ARBA00023157"/>
    </source>
</evidence>
<evidence type="ECO:0000313" key="15">
    <source>
        <dbReference type="Proteomes" id="UP001274896"/>
    </source>
</evidence>
<feature type="domain" description="Ig-like" evidence="13">
    <location>
        <begin position="238"/>
        <end position="351"/>
    </location>
</feature>
<dbReference type="GO" id="GO:0006955">
    <property type="term" value="P:immune response"/>
    <property type="evidence" value="ECO:0007669"/>
    <property type="project" value="TreeGrafter"/>
</dbReference>
<comment type="subcellular location">
    <subcellularLocation>
        <location evidence="1">Cell membrane</location>
        <topology evidence="1">Single-pass type I membrane protein</topology>
    </subcellularLocation>
</comment>
<keyword evidence="7" id="KW-1015">Disulfide bond</keyword>
<evidence type="ECO:0000256" key="9">
    <source>
        <dbReference type="ARBA" id="ARBA00023180"/>
    </source>
</evidence>
<protein>
    <recommendedName>
        <fullName evidence="13">Ig-like domain-containing protein</fullName>
    </recommendedName>
</protein>
<dbReference type="GO" id="GO:0031295">
    <property type="term" value="P:T cell costimulation"/>
    <property type="evidence" value="ECO:0007669"/>
    <property type="project" value="TreeGrafter"/>
</dbReference>
<dbReference type="SMART" id="SM00408">
    <property type="entry name" value="IGc2"/>
    <property type="match status" value="5"/>
</dbReference>
<dbReference type="PANTHER" id="PTHR25466:SF14">
    <property type="entry name" value="BUTYROPHILIN SUBFAMILY 2 MEMBER A2-LIKE-RELATED"/>
    <property type="match status" value="1"/>
</dbReference>
<evidence type="ECO:0000256" key="10">
    <source>
        <dbReference type="ARBA" id="ARBA00023319"/>
    </source>
</evidence>
<keyword evidence="10" id="KW-0393">Immunoglobulin domain</keyword>
<feature type="transmembrane region" description="Helical" evidence="11">
    <location>
        <begin position="1135"/>
        <end position="1158"/>
    </location>
</feature>
<dbReference type="InterPro" id="IPR013162">
    <property type="entry name" value="CD80_C2-set"/>
</dbReference>
<comment type="caution">
    <text evidence="14">The sequence shown here is derived from an EMBL/GenBank/DDBJ whole genome shotgun (WGS) entry which is preliminary data.</text>
</comment>
<feature type="transmembrane region" description="Helical" evidence="11">
    <location>
        <begin position="368"/>
        <end position="390"/>
    </location>
</feature>